<gene>
    <name evidence="2" type="ORF">PF008_g18812</name>
</gene>
<accession>A0A6G0R4I2</accession>
<proteinExistence type="predicted"/>
<sequence>MKTEAMHHPADRRRLVLNRRSVTPSRKVISGPLEFEEAMEVEKEDDEEPTGICCQAEYNSCTDDDEDEDALLSSDNADAAKRASQSRKGRCAVEQREPLAANESLPGLRTRTSI</sequence>
<feature type="region of interest" description="Disordered" evidence="1">
    <location>
        <begin position="77"/>
        <end position="114"/>
    </location>
</feature>
<dbReference type="EMBL" id="QXFY01001462">
    <property type="protein sequence ID" value="KAE9317160.1"/>
    <property type="molecule type" value="Genomic_DNA"/>
</dbReference>
<comment type="caution">
    <text evidence="2">The sequence shown here is derived from an EMBL/GenBank/DDBJ whole genome shotgun (WGS) entry which is preliminary data.</text>
</comment>
<name>A0A6G0R4I2_9STRA</name>
<protein>
    <submittedName>
        <fullName evidence="2">Uncharacterized protein</fullName>
    </submittedName>
</protein>
<evidence type="ECO:0000313" key="2">
    <source>
        <dbReference type="EMBL" id="KAE9317160.1"/>
    </source>
</evidence>
<dbReference type="AlphaFoldDB" id="A0A6G0R4I2"/>
<evidence type="ECO:0000256" key="1">
    <source>
        <dbReference type="SAM" id="MobiDB-lite"/>
    </source>
</evidence>
<evidence type="ECO:0000313" key="3">
    <source>
        <dbReference type="Proteomes" id="UP000486351"/>
    </source>
</evidence>
<organism evidence="2 3">
    <name type="scientific">Phytophthora fragariae</name>
    <dbReference type="NCBI Taxonomy" id="53985"/>
    <lineage>
        <taxon>Eukaryota</taxon>
        <taxon>Sar</taxon>
        <taxon>Stramenopiles</taxon>
        <taxon>Oomycota</taxon>
        <taxon>Peronosporomycetes</taxon>
        <taxon>Peronosporales</taxon>
        <taxon>Peronosporaceae</taxon>
        <taxon>Phytophthora</taxon>
    </lineage>
</organism>
<dbReference type="Proteomes" id="UP000486351">
    <property type="component" value="Unassembled WGS sequence"/>
</dbReference>
<reference evidence="2 3" key="1">
    <citation type="submission" date="2018-09" db="EMBL/GenBank/DDBJ databases">
        <title>Genomic investigation of the strawberry pathogen Phytophthora fragariae indicates pathogenicity is determined by transcriptional variation in three key races.</title>
        <authorList>
            <person name="Adams T.M."/>
            <person name="Armitage A.D."/>
            <person name="Sobczyk M.K."/>
            <person name="Bates H.J."/>
            <person name="Dunwell J.M."/>
            <person name="Nellist C.F."/>
            <person name="Harrison R.J."/>
        </authorList>
    </citation>
    <scope>NUCLEOTIDE SEQUENCE [LARGE SCALE GENOMIC DNA]</scope>
    <source>
        <strain evidence="2 3">NOV-77</strain>
    </source>
</reference>